<protein>
    <submittedName>
        <fullName evidence="2">Uncharacterized protein</fullName>
    </submittedName>
</protein>
<keyword evidence="1" id="KW-0732">Signal</keyword>
<reference evidence="2 3" key="1">
    <citation type="journal article" date="2010" name="Cell">
        <title>The genome of Naegleria gruberi illuminates early eukaryotic versatility.</title>
        <authorList>
            <person name="Fritz-Laylin L.K."/>
            <person name="Prochnik S.E."/>
            <person name="Ginger M.L."/>
            <person name="Dacks J.B."/>
            <person name="Carpenter M.L."/>
            <person name="Field M.C."/>
            <person name="Kuo A."/>
            <person name="Paredez A."/>
            <person name="Chapman J."/>
            <person name="Pham J."/>
            <person name="Shu S."/>
            <person name="Neupane R."/>
            <person name="Cipriano M."/>
            <person name="Mancuso J."/>
            <person name="Tu H."/>
            <person name="Salamov A."/>
            <person name="Lindquist E."/>
            <person name="Shapiro H."/>
            <person name="Lucas S."/>
            <person name="Grigoriev I.V."/>
            <person name="Cande W.Z."/>
            <person name="Fulton C."/>
            <person name="Rokhsar D.S."/>
            <person name="Dawson S.C."/>
        </authorList>
    </citation>
    <scope>NUCLEOTIDE SEQUENCE [LARGE SCALE GENOMIC DNA]</scope>
    <source>
        <strain evidence="2 3">NEG-M</strain>
    </source>
</reference>
<evidence type="ECO:0000313" key="3">
    <source>
        <dbReference type="Proteomes" id="UP000006671"/>
    </source>
</evidence>
<dbReference type="RefSeq" id="XP_002673970.1">
    <property type="nucleotide sequence ID" value="XM_002673924.1"/>
</dbReference>
<dbReference type="VEuPathDB" id="AmoebaDB:NAEGRDRAFT_80767"/>
<dbReference type="AlphaFoldDB" id="D2VPK8"/>
<dbReference type="Proteomes" id="UP000006671">
    <property type="component" value="Unassembled WGS sequence"/>
</dbReference>
<keyword evidence="3" id="KW-1185">Reference proteome</keyword>
<organism evidence="3">
    <name type="scientific">Naegleria gruberi</name>
    <name type="common">Amoeba</name>
    <dbReference type="NCBI Taxonomy" id="5762"/>
    <lineage>
        <taxon>Eukaryota</taxon>
        <taxon>Discoba</taxon>
        <taxon>Heterolobosea</taxon>
        <taxon>Tetramitia</taxon>
        <taxon>Eutetramitia</taxon>
        <taxon>Vahlkampfiidae</taxon>
        <taxon>Naegleria</taxon>
    </lineage>
</organism>
<proteinExistence type="predicted"/>
<name>D2VPK8_NAEGR</name>
<gene>
    <name evidence="2" type="ORF">NAEGRDRAFT_80767</name>
</gene>
<feature type="chain" id="PRO_5003038636" evidence="1">
    <location>
        <begin position="22"/>
        <end position="228"/>
    </location>
</feature>
<dbReference type="InParanoid" id="D2VPK8"/>
<evidence type="ECO:0000256" key="1">
    <source>
        <dbReference type="SAM" id="SignalP"/>
    </source>
</evidence>
<sequence length="228" mass="25064">MFKQAILSVLIVAIIASSAYASPIFSFVKQFESVNKRSPTSSNICCLPNVFSMKGVFNQVSIVANNSTLQPVEGGFTFAGDYNAGKIRQDITYTVDGAVNTYTNWDFKISSSITVSYDLQSGKCTCRKVQDFNQWDALCLPNSGTVTKAKIGSYDALKIVNTQYGATGTIWTFREPQMANDKCWILNTFVVVPTASQDQTYYDMVEKVDSNVFTVPSSCPSINTCLSQ</sequence>
<dbReference type="KEGG" id="ngr:NAEGRDRAFT_80767"/>
<accession>D2VPK8</accession>
<evidence type="ECO:0000313" key="2">
    <source>
        <dbReference type="EMBL" id="EFC41226.1"/>
    </source>
</evidence>
<feature type="signal peptide" evidence="1">
    <location>
        <begin position="1"/>
        <end position="21"/>
    </location>
</feature>
<dbReference type="EMBL" id="GG738887">
    <property type="protein sequence ID" value="EFC41226.1"/>
    <property type="molecule type" value="Genomic_DNA"/>
</dbReference>
<dbReference type="GeneID" id="8851103"/>